<dbReference type="PANTHER" id="PTHR32322">
    <property type="entry name" value="INNER MEMBRANE TRANSPORTER"/>
    <property type="match status" value="1"/>
</dbReference>
<dbReference type="InterPro" id="IPR000620">
    <property type="entry name" value="EamA_dom"/>
</dbReference>
<evidence type="ECO:0000256" key="1">
    <source>
        <dbReference type="ARBA" id="ARBA00004651"/>
    </source>
</evidence>
<comment type="subcellular location">
    <subcellularLocation>
        <location evidence="1">Cell membrane</location>
        <topology evidence="1">Multi-pass membrane protein</topology>
    </subcellularLocation>
</comment>
<feature type="transmembrane region" description="Helical" evidence="7">
    <location>
        <begin position="277"/>
        <end position="294"/>
    </location>
</feature>
<feature type="transmembrane region" description="Helical" evidence="7">
    <location>
        <begin position="252"/>
        <end position="271"/>
    </location>
</feature>
<evidence type="ECO:0000256" key="5">
    <source>
        <dbReference type="ARBA" id="ARBA00022989"/>
    </source>
</evidence>
<dbReference type="InterPro" id="IPR037185">
    <property type="entry name" value="EmrE-like"/>
</dbReference>
<evidence type="ECO:0000313" key="9">
    <source>
        <dbReference type="EMBL" id="MFD1221463.1"/>
    </source>
</evidence>
<feature type="transmembrane region" description="Helical" evidence="7">
    <location>
        <begin position="68"/>
        <end position="90"/>
    </location>
</feature>
<feature type="transmembrane region" description="Helical" evidence="7">
    <location>
        <begin position="157"/>
        <end position="175"/>
    </location>
</feature>
<dbReference type="EMBL" id="JBHTLU010000019">
    <property type="protein sequence ID" value="MFD1221463.1"/>
    <property type="molecule type" value="Genomic_DNA"/>
</dbReference>
<dbReference type="PANTHER" id="PTHR32322:SF18">
    <property type="entry name" value="S-ADENOSYLMETHIONINE_S-ADENOSYLHOMOCYSTEINE TRANSPORTER"/>
    <property type="match status" value="1"/>
</dbReference>
<feature type="transmembrane region" description="Helical" evidence="7">
    <location>
        <begin position="187"/>
        <end position="206"/>
    </location>
</feature>
<sequence>MNVRTTAYLELSAAAVLIGSSVVAGKWTTMQLPVFLSQSISLAIALILLVPMVWMSRSARLSLAKKDLLYLLLQAFLGMFLFRVLLLYGLKTAPAAEAGIVTSLTPAAVAVLSFIFLKERLTTRLLIGITCSLLGIISIQAPAWFVSASSLHSAGSSFGLILILAAVCGEAMLTILRKMTASSVSSLVGTTYVTLFSFLMFTPFALVEANQYDFASIHLKEFGMLLYYGVFVTALAYILWFRGVAKVSAGTVAVYTGCIPVSTLLLSYAVLKEPVSAAHLVGSAFVCLGIWHVSRSHAAEARLAAVKK</sequence>
<proteinExistence type="inferred from homology"/>
<evidence type="ECO:0000259" key="8">
    <source>
        <dbReference type="Pfam" id="PF00892"/>
    </source>
</evidence>
<feature type="transmembrane region" description="Helical" evidence="7">
    <location>
        <begin position="226"/>
        <end position="245"/>
    </location>
</feature>
<dbReference type="RefSeq" id="WP_345585424.1">
    <property type="nucleotide sequence ID" value="NZ_BAABJG010000003.1"/>
</dbReference>
<feature type="transmembrane region" description="Helical" evidence="7">
    <location>
        <begin position="124"/>
        <end position="145"/>
    </location>
</feature>
<dbReference type="Proteomes" id="UP001597180">
    <property type="component" value="Unassembled WGS sequence"/>
</dbReference>
<keyword evidence="3" id="KW-1003">Cell membrane</keyword>
<feature type="domain" description="EamA" evidence="8">
    <location>
        <begin position="11"/>
        <end position="138"/>
    </location>
</feature>
<keyword evidence="5 7" id="KW-1133">Transmembrane helix</keyword>
<keyword evidence="6 7" id="KW-0472">Membrane</keyword>
<evidence type="ECO:0000256" key="4">
    <source>
        <dbReference type="ARBA" id="ARBA00022692"/>
    </source>
</evidence>
<evidence type="ECO:0000256" key="7">
    <source>
        <dbReference type="SAM" id="Phobius"/>
    </source>
</evidence>
<name>A0ABW3UKE9_9BACL</name>
<evidence type="ECO:0000256" key="6">
    <source>
        <dbReference type="ARBA" id="ARBA00023136"/>
    </source>
</evidence>
<gene>
    <name evidence="9" type="ORF">ACFQ4B_15185</name>
</gene>
<dbReference type="SUPFAM" id="SSF103481">
    <property type="entry name" value="Multidrug resistance efflux transporter EmrE"/>
    <property type="match status" value="2"/>
</dbReference>
<dbReference type="Gene3D" id="1.10.3730.20">
    <property type="match status" value="1"/>
</dbReference>
<evidence type="ECO:0000313" key="10">
    <source>
        <dbReference type="Proteomes" id="UP001597180"/>
    </source>
</evidence>
<feature type="domain" description="EamA" evidence="8">
    <location>
        <begin position="158"/>
        <end position="294"/>
    </location>
</feature>
<dbReference type="InterPro" id="IPR050638">
    <property type="entry name" value="AA-Vitamin_Transporters"/>
</dbReference>
<evidence type="ECO:0000256" key="3">
    <source>
        <dbReference type="ARBA" id="ARBA00022475"/>
    </source>
</evidence>
<keyword evidence="4 7" id="KW-0812">Transmembrane</keyword>
<feature type="transmembrane region" description="Helical" evidence="7">
    <location>
        <begin position="96"/>
        <end position="117"/>
    </location>
</feature>
<evidence type="ECO:0000256" key="2">
    <source>
        <dbReference type="ARBA" id="ARBA00007362"/>
    </source>
</evidence>
<protein>
    <submittedName>
        <fullName evidence="9">DMT family transporter</fullName>
    </submittedName>
</protein>
<comment type="similarity">
    <text evidence="2">Belongs to the EamA transporter family.</text>
</comment>
<dbReference type="Pfam" id="PF00892">
    <property type="entry name" value="EamA"/>
    <property type="match status" value="2"/>
</dbReference>
<accession>A0ABW3UKE9</accession>
<feature type="transmembrane region" description="Helical" evidence="7">
    <location>
        <begin position="34"/>
        <end position="56"/>
    </location>
</feature>
<organism evidence="9 10">
    <name type="scientific">Paenibacillus vulneris</name>
    <dbReference type="NCBI Taxonomy" id="1133364"/>
    <lineage>
        <taxon>Bacteria</taxon>
        <taxon>Bacillati</taxon>
        <taxon>Bacillota</taxon>
        <taxon>Bacilli</taxon>
        <taxon>Bacillales</taxon>
        <taxon>Paenibacillaceae</taxon>
        <taxon>Paenibacillus</taxon>
    </lineage>
</organism>
<reference evidence="10" key="1">
    <citation type="journal article" date="2019" name="Int. J. Syst. Evol. Microbiol.">
        <title>The Global Catalogue of Microorganisms (GCM) 10K type strain sequencing project: providing services to taxonomists for standard genome sequencing and annotation.</title>
        <authorList>
            <consortium name="The Broad Institute Genomics Platform"/>
            <consortium name="The Broad Institute Genome Sequencing Center for Infectious Disease"/>
            <person name="Wu L."/>
            <person name="Ma J."/>
        </authorList>
    </citation>
    <scope>NUCLEOTIDE SEQUENCE [LARGE SCALE GENOMIC DNA]</scope>
    <source>
        <strain evidence="10">CCUG 53270</strain>
    </source>
</reference>
<comment type="caution">
    <text evidence="9">The sequence shown here is derived from an EMBL/GenBank/DDBJ whole genome shotgun (WGS) entry which is preliminary data.</text>
</comment>
<keyword evidence="10" id="KW-1185">Reference proteome</keyword>